<dbReference type="Proteomes" id="UP000033047">
    <property type="component" value="Unassembled WGS sequence"/>
</dbReference>
<accession>A0A0F5IP59</accession>
<name>A0A0F5IP59_9BACT</name>
<dbReference type="RefSeq" id="WP_046147748.1">
    <property type="nucleotide sequence ID" value="NZ_KQ033914.1"/>
</dbReference>
<organism evidence="1 2">
    <name type="scientific">Parabacteroides goldsteinii DSM 19448 = WAL 12034</name>
    <dbReference type="NCBI Taxonomy" id="927665"/>
    <lineage>
        <taxon>Bacteria</taxon>
        <taxon>Pseudomonadati</taxon>
        <taxon>Bacteroidota</taxon>
        <taxon>Bacteroidia</taxon>
        <taxon>Bacteroidales</taxon>
        <taxon>Tannerellaceae</taxon>
        <taxon>Parabacteroides</taxon>
    </lineage>
</organism>
<proteinExistence type="predicted"/>
<evidence type="ECO:0000313" key="2">
    <source>
        <dbReference type="Proteomes" id="UP000033047"/>
    </source>
</evidence>
<sequence>MIQNDITTLLGLASFIWAICQYFDSRKREQNLKEFENYHKLIKELVQPDDEKNSMYIDRQAAIIYELRHFKRYFLFSLRTLKGLKNEWGKVDGQHPRLLEELDLTIDFLQRRIEHGTIFTRLWRIIGLE</sequence>
<protein>
    <submittedName>
        <fullName evidence="1">Uncharacterized protein</fullName>
    </submittedName>
</protein>
<dbReference type="STRING" id="927665.HMPREF1535_04731"/>
<dbReference type="HOGENOM" id="CLU_2056383_0_0_10"/>
<dbReference type="PATRIC" id="fig|927665.4.peg.4852"/>
<gene>
    <name evidence="1" type="ORF">HMPREF1535_04731</name>
</gene>
<reference evidence="1 2" key="1">
    <citation type="submission" date="2013-04" db="EMBL/GenBank/DDBJ databases">
        <title>The Genome Sequence of Parabacteroides goldsteinii DSM 19448.</title>
        <authorList>
            <consortium name="The Broad Institute Genomics Platform"/>
            <person name="Earl A."/>
            <person name="Ward D."/>
            <person name="Feldgarden M."/>
            <person name="Gevers D."/>
            <person name="Martens E."/>
            <person name="Sakamoto M."/>
            <person name="Benno Y."/>
            <person name="Song Y."/>
            <person name="Liu C."/>
            <person name="Lee J."/>
            <person name="Bolanos M."/>
            <person name="Vaisanen M.L."/>
            <person name="Finegold S.M."/>
            <person name="Walker B."/>
            <person name="Young S."/>
            <person name="Zeng Q."/>
            <person name="Gargeya S."/>
            <person name="Fitzgerald M."/>
            <person name="Haas B."/>
            <person name="Abouelleil A."/>
            <person name="Allen A.W."/>
            <person name="Alvarado L."/>
            <person name="Arachchi H.M."/>
            <person name="Berlin A.M."/>
            <person name="Chapman S.B."/>
            <person name="Gainer-Dewar J."/>
            <person name="Goldberg J."/>
            <person name="Griggs A."/>
            <person name="Gujja S."/>
            <person name="Hansen M."/>
            <person name="Howarth C."/>
            <person name="Imamovic A."/>
            <person name="Ireland A."/>
            <person name="Larimer J."/>
            <person name="McCowan C."/>
            <person name="Murphy C."/>
            <person name="Pearson M."/>
            <person name="Poon T.W."/>
            <person name="Priest M."/>
            <person name="Roberts A."/>
            <person name="Saif S."/>
            <person name="Shea T."/>
            <person name="Sisk P."/>
            <person name="Sykes S."/>
            <person name="Wortman J."/>
            <person name="Nusbaum C."/>
            <person name="Birren B."/>
        </authorList>
    </citation>
    <scope>NUCLEOTIDE SEQUENCE [LARGE SCALE GENOMIC DNA]</scope>
    <source>
        <strain evidence="1 2">DSM 19448</strain>
    </source>
</reference>
<dbReference type="AlphaFoldDB" id="A0A0F5IP59"/>
<dbReference type="EMBL" id="AQHV01000026">
    <property type="protein sequence ID" value="KKB47321.1"/>
    <property type="molecule type" value="Genomic_DNA"/>
</dbReference>
<evidence type="ECO:0000313" key="1">
    <source>
        <dbReference type="EMBL" id="KKB47321.1"/>
    </source>
</evidence>
<comment type="caution">
    <text evidence="1">The sequence shown here is derived from an EMBL/GenBank/DDBJ whole genome shotgun (WGS) entry which is preliminary data.</text>
</comment>